<dbReference type="EMBL" id="NSJF01000002">
    <property type="protein sequence ID" value="PAT35073.1"/>
    <property type="molecule type" value="Genomic_DNA"/>
</dbReference>
<dbReference type="GO" id="GO:0000725">
    <property type="term" value="P:recombinational repair"/>
    <property type="evidence" value="ECO:0007669"/>
    <property type="project" value="TreeGrafter"/>
</dbReference>
<dbReference type="GO" id="GO:0005524">
    <property type="term" value="F:ATP binding"/>
    <property type="evidence" value="ECO:0007669"/>
    <property type="project" value="InterPro"/>
</dbReference>
<dbReference type="InterPro" id="IPR027785">
    <property type="entry name" value="UvrD-like_helicase_C"/>
</dbReference>
<dbReference type="InterPro" id="IPR027417">
    <property type="entry name" value="P-loop_NTPase"/>
</dbReference>
<protein>
    <recommendedName>
        <fullName evidence="1">DNA 3'-5' helicase II</fullName>
    </recommendedName>
</protein>
<evidence type="ECO:0000313" key="4">
    <source>
        <dbReference type="EMBL" id="PAT35073.1"/>
    </source>
</evidence>
<name>A0A2A2ABA6_9BURK</name>
<dbReference type="PANTHER" id="PTHR11070">
    <property type="entry name" value="UVRD / RECB / PCRA DNA HELICASE FAMILY MEMBER"/>
    <property type="match status" value="1"/>
</dbReference>
<accession>A0A2A2ABA6</accession>
<dbReference type="Pfam" id="PF13538">
    <property type="entry name" value="UvrD_C_2"/>
    <property type="match status" value="1"/>
</dbReference>
<dbReference type="SUPFAM" id="SSF52540">
    <property type="entry name" value="P-loop containing nucleoside triphosphate hydrolases"/>
    <property type="match status" value="1"/>
</dbReference>
<dbReference type="PANTHER" id="PTHR11070:SF2">
    <property type="entry name" value="ATP-DEPENDENT DNA HELICASE SRS2"/>
    <property type="match status" value="1"/>
</dbReference>
<gene>
    <name evidence="4" type="ORF">CK620_03900</name>
</gene>
<dbReference type="Proteomes" id="UP000217999">
    <property type="component" value="Unassembled WGS sequence"/>
</dbReference>
<feature type="region of interest" description="Disordered" evidence="2">
    <location>
        <begin position="1"/>
        <end position="23"/>
    </location>
</feature>
<dbReference type="InterPro" id="IPR000212">
    <property type="entry name" value="DNA_helicase_UvrD/REP"/>
</dbReference>
<comment type="caution">
    <text evidence="4">The sequence shown here is derived from an EMBL/GenBank/DDBJ whole genome shotgun (WGS) entry which is preliminary data.</text>
</comment>
<evidence type="ECO:0000256" key="2">
    <source>
        <dbReference type="SAM" id="MobiDB-lite"/>
    </source>
</evidence>
<dbReference type="GO" id="GO:0003677">
    <property type="term" value="F:DNA binding"/>
    <property type="evidence" value="ECO:0007669"/>
    <property type="project" value="InterPro"/>
</dbReference>
<sequence length="440" mass="48400">MTPVSPPDDEDGQGPVSKGPTSLLERAMAKLQRPGPQALLPAWLRRAQAPRRQHAGTALDSLASQSPSLLQDMPDATGPDAGHHIVHGVAGSGKTRMLRAHLTYLVQQYAARGIHGPILVLCYNEPLAVWLQYELMRQGLSPQQVVVRHFHRWCREQLIAYHLELPPRSMPASAQIKNIVERVLRALSDGSIPAGQYAAVLVDEAHDFPASWLGVLTQLPTPATNHLVLYFDDAQSILKRKRTGLVQLHQHGIDTRQVQHLTLNQRNPEPIFNAALHMAGTLAAPIEVGPQGIPRLKPRSSGRSGDSVLLFPAPSLRAQGRKVAELLLQARREAGIAWGQMAVLCDNRFQLDVCHGALRYQHIPHQMRRGTGEFDPAADTVKLMSLQACAGLEFELVVIVDSAEVPANQEGMEDRQRRLYIAATRAKRKLYVVSLQTAAA</sequence>
<feature type="domain" description="UvrD-like helicase C-terminal" evidence="3">
    <location>
        <begin position="385"/>
        <end position="433"/>
    </location>
</feature>
<dbReference type="AlphaFoldDB" id="A0A2A2ABA6"/>
<evidence type="ECO:0000256" key="1">
    <source>
        <dbReference type="ARBA" id="ARBA00034923"/>
    </source>
</evidence>
<evidence type="ECO:0000313" key="5">
    <source>
        <dbReference type="Proteomes" id="UP000217999"/>
    </source>
</evidence>
<organism evidence="4 5">
    <name type="scientific">Vandammella animalimorsus</name>
    <dbReference type="NCBI Taxonomy" id="2029117"/>
    <lineage>
        <taxon>Bacteria</taxon>
        <taxon>Pseudomonadati</taxon>
        <taxon>Pseudomonadota</taxon>
        <taxon>Betaproteobacteria</taxon>
        <taxon>Burkholderiales</taxon>
        <taxon>Comamonadaceae</taxon>
        <taxon>Vandammella</taxon>
    </lineage>
</organism>
<dbReference type="Gene3D" id="3.40.50.300">
    <property type="entry name" value="P-loop containing nucleotide triphosphate hydrolases"/>
    <property type="match status" value="2"/>
</dbReference>
<proteinExistence type="predicted"/>
<reference evidence="4 5" key="1">
    <citation type="submission" date="2017-08" db="EMBL/GenBank/DDBJ databases">
        <title>WGS of Clinical strains of the CDC Group NO-1 linked to zoonotic infections in humans.</title>
        <authorList>
            <person name="Bernier A.-M."/>
            <person name="Bernard K."/>
        </authorList>
    </citation>
    <scope>NUCLEOTIDE SEQUENCE [LARGE SCALE GENOMIC DNA]</scope>
    <source>
        <strain evidence="4 5">NML03-0146</strain>
    </source>
</reference>
<dbReference type="RefSeq" id="WP_095549206.1">
    <property type="nucleotide sequence ID" value="NZ_NSJF01000002.1"/>
</dbReference>
<evidence type="ECO:0000259" key="3">
    <source>
        <dbReference type="Pfam" id="PF13538"/>
    </source>
</evidence>
<dbReference type="GO" id="GO:0043138">
    <property type="term" value="F:3'-5' DNA helicase activity"/>
    <property type="evidence" value="ECO:0007669"/>
    <property type="project" value="TreeGrafter"/>
</dbReference>